<evidence type="ECO:0000256" key="2">
    <source>
        <dbReference type="ARBA" id="ARBA00012438"/>
    </source>
</evidence>
<proteinExistence type="predicted"/>
<dbReference type="SMART" id="SM00387">
    <property type="entry name" value="HATPase_c"/>
    <property type="match status" value="1"/>
</dbReference>
<evidence type="ECO:0000259" key="7">
    <source>
        <dbReference type="PROSITE" id="PS50011"/>
    </source>
</evidence>
<dbReference type="SUPFAM" id="SSF47384">
    <property type="entry name" value="Homodimeric domain of signal transducing histidine kinase"/>
    <property type="match status" value="1"/>
</dbReference>
<keyword evidence="4 9" id="KW-0418">Kinase</keyword>
<keyword evidence="10" id="KW-1185">Reference proteome</keyword>
<dbReference type="EC" id="2.7.13.3" evidence="2"/>
<feature type="coiled-coil region" evidence="6">
    <location>
        <begin position="1515"/>
        <end position="1542"/>
    </location>
</feature>
<dbReference type="KEGG" id="ttq:NIES37_22910"/>
<dbReference type="RefSeq" id="WP_096575677.1">
    <property type="nucleotide sequence ID" value="NZ_CAWNJS010000001.1"/>
</dbReference>
<feature type="domain" description="Histidine kinase" evidence="8">
    <location>
        <begin position="1551"/>
        <end position="1808"/>
    </location>
</feature>
<dbReference type="InterPro" id="IPR005467">
    <property type="entry name" value="His_kinase_dom"/>
</dbReference>
<evidence type="ECO:0000313" key="9">
    <source>
        <dbReference type="EMBL" id="BAY98341.1"/>
    </source>
</evidence>
<keyword evidence="9" id="KW-0723">Serine/threonine-protein kinase</keyword>
<dbReference type="Gene3D" id="1.10.510.10">
    <property type="entry name" value="Transferase(Phosphotransferase) domain 1"/>
    <property type="match status" value="1"/>
</dbReference>
<evidence type="ECO:0000313" key="10">
    <source>
        <dbReference type="Proteomes" id="UP000218785"/>
    </source>
</evidence>
<dbReference type="CDD" id="cd14014">
    <property type="entry name" value="STKc_PknB_like"/>
    <property type="match status" value="1"/>
</dbReference>
<dbReference type="SUPFAM" id="SSF55874">
    <property type="entry name" value="ATPase domain of HSP90 chaperone/DNA topoisomerase II/histidine kinase"/>
    <property type="match status" value="1"/>
</dbReference>
<feature type="domain" description="Protein kinase" evidence="7">
    <location>
        <begin position="14"/>
        <end position="277"/>
    </location>
</feature>
<dbReference type="SUPFAM" id="SSF56112">
    <property type="entry name" value="Protein kinase-like (PK-like)"/>
    <property type="match status" value="1"/>
</dbReference>
<dbReference type="Gene3D" id="3.30.200.20">
    <property type="entry name" value="Phosphorylase Kinase, domain 1"/>
    <property type="match status" value="1"/>
</dbReference>
<dbReference type="Gene3D" id="3.30.450.40">
    <property type="match status" value="1"/>
</dbReference>
<dbReference type="PANTHER" id="PTHR43642:SF1">
    <property type="entry name" value="HYBRID SIGNAL TRANSDUCTION HISTIDINE KINASE G"/>
    <property type="match status" value="1"/>
</dbReference>
<keyword evidence="3" id="KW-0597">Phosphoprotein</keyword>
<dbReference type="InterPro" id="IPR011009">
    <property type="entry name" value="Kinase-like_dom_sf"/>
</dbReference>
<dbReference type="GO" id="GO:0004674">
    <property type="term" value="F:protein serine/threonine kinase activity"/>
    <property type="evidence" value="ECO:0007669"/>
    <property type="project" value="UniProtKB-KW"/>
</dbReference>
<dbReference type="Gene3D" id="3.40.50.300">
    <property type="entry name" value="P-loop containing nucleotide triphosphate hydrolases"/>
    <property type="match status" value="1"/>
</dbReference>
<dbReference type="InterPro" id="IPR053159">
    <property type="entry name" value="Hybrid_Histidine_Kinase"/>
</dbReference>
<dbReference type="SUPFAM" id="SSF55781">
    <property type="entry name" value="GAF domain-like"/>
    <property type="match status" value="1"/>
</dbReference>
<comment type="catalytic activity">
    <reaction evidence="1">
        <text>ATP + protein L-histidine = ADP + protein N-phospho-L-histidine.</text>
        <dbReference type="EC" id="2.7.13.3"/>
    </reaction>
</comment>
<organism evidence="9 10">
    <name type="scientific">Tolypothrix tenuis PCC 7101</name>
    <dbReference type="NCBI Taxonomy" id="231146"/>
    <lineage>
        <taxon>Bacteria</taxon>
        <taxon>Bacillati</taxon>
        <taxon>Cyanobacteriota</taxon>
        <taxon>Cyanophyceae</taxon>
        <taxon>Nostocales</taxon>
        <taxon>Tolypothrichaceae</taxon>
        <taxon>Tolypothrix</taxon>
    </lineage>
</organism>
<dbReference type="InterPro" id="IPR027417">
    <property type="entry name" value="P-loop_NTPase"/>
</dbReference>
<dbReference type="PRINTS" id="PR00344">
    <property type="entry name" value="BCTRLSENSOR"/>
</dbReference>
<evidence type="ECO:0000256" key="5">
    <source>
        <dbReference type="ARBA" id="ARBA00023012"/>
    </source>
</evidence>
<accession>A0A1Z4MY53</accession>
<evidence type="ECO:0000256" key="1">
    <source>
        <dbReference type="ARBA" id="ARBA00000085"/>
    </source>
</evidence>
<sequence>MTRESDKFSHINGYEFVAKLYQGYKSEVYRAIRVADQKAVVIKLLRLEFPSFNELLQFRNQYTIAKNLDTPGIVRPLSLEAYRNSYALVMEDSGGISLKEYTSNQPLALREFLRIALQLTEIIDYLYQNRVIHKDIKPANILIHPKTQEVKLIDFSIASLLPRETQTIISPNVLEGTLAYLSPEQTGRMNRGIDYRSDFYSLGVTFFELLTGKLPFNSHEPMELVHCHIAKYPPLVNEINPAIPPVLGEIVSKLMAKNAEDRYQSGLGLKYDLQKCLAQLNATGEIADFEIAKRDICDRFIIPEKLYGRETEVQTLLSAFDRVANNNSELMLVAGFSGTGKTAVVNEIHKPIVRQHGYFIKGKFDQFNRNVPFSAFVQALRDLMGQLLTESDSQLQQWKTQILSALGDNGQVIIEVIPELEEIIGTQPPVPEISGNAAQNRFNLLFQKFIATFTIPEHPLVIFLDDLQWADLASLKLMQLLMSEANRGYLLIIGAYRDNEVSPIHPLNLTLHEIAKTGATLNTITLSPLNKFDINLLIADTLSCSEELAIPLTELVYKKTKGNPFFNNQFLKTLYEDGLVTFNFELGYWQCDIAEVTALALTDDVVEFMAIQLQKLPQATQDILKLAACIGNRFDLDTLAIIYQHSQIETAADLWKALQEGVILPNSEVYKFYQETGKDYESQPFANASFQVPTYRFLHDRVQQASYSLIPENQKQATHLNIGQLLLKNTDEAELENRIFNIVNQLNLGIDLIVEQTQKNQLAQLNLIAGNRAKSSTAYAAAVSYFSIGMKLLAADSWNSEYDLTLALYESAAESEYLNTNFDASKKLIDITLQQAKTALEKVKVYEIQIQSYTAQNKFIEAIQTGREALSLLGVTLPTDCDRETTFKEAEQVKLLLGDRLISDLANLPELLDPNQLFALRILSGLFAPVYIAQPALLPLKIFTMVKICIQHGNSPQAAIAYSLYGLLLCGMGEIDAGYEFGTLAVLMLERFPAKELKSRVYLTFSLFIKHWKDPIKSTLTLFQEGLVSGLETGNLEYVGYCANCYCQFLFWAGEHLDFAESESLKYCNLMAEIKQEVSLIWGKIWRQTVLNLQGQVNQPTLLIGSAFNEQTDLPGLIEYQNINGICYVYLAKTLLSYFFGDYQDAVDSAQKFEEYEAGATGLAIIPLRNFYQSLSLLGLCSTAEEPQKQEYLNKVSENQQQMQKWGEFAPSNYQHKYNLIEAEINRVLNKEFAAFNLYDDAIKQAKENGYIQELALANELAAKFYLNWGKEKVAEAYMQEAYYCYAHWGAKAKTDDLEKRYTQLLQPIVQQQEHRFNPLLETIPTIAFSGTSVCTNSSSTNVSDALDFTSVLKAAQAISSSIQLDELITNLTRIILENSGAKKSALILPVEDTWQVRAITFISYQENSQTQVKTILESQLLEQCQDVPLKIIYYVKNTQQTVIINNLETDIPGVIGEYMLKHQPKSIICTPIINQGNLVGIIYLENKLTQGVFTNDRLQVLKLLASQAAISLENARMYQQAQQALQDLQQAQLQIVQSEKMSALGNLVAGVAHEMNNPLGFISASLTQTKPSFADVMEHLRLYQKSLPNPNDEIIDHAEEIDLDYLLEDLPKVIDSMQIACHRLSNISTSLRTFSRADKDYKVKFNIHEGIDSTILILKHRLKANEQRPAIEVITNYGNLPKIECFPGQLNQVFMNILANAIDAFDESNAGRSFTEIQANPNQITITTSLQNQNVKISIADNGPGISDEVKSKIFDHLFTTKGVGKGTGLGLAIARQIIVEKHEGIINANSALGKGTEFEIQIPIYDDND</sequence>
<keyword evidence="5" id="KW-0902">Two-component regulatory system</keyword>
<dbReference type="GO" id="GO:0005524">
    <property type="term" value="F:ATP binding"/>
    <property type="evidence" value="ECO:0007669"/>
    <property type="project" value="InterPro"/>
</dbReference>
<dbReference type="SMART" id="SM00065">
    <property type="entry name" value="GAF"/>
    <property type="match status" value="1"/>
</dbReference>
<name>A0A1Z4MY53_9CYAN</name>
<dbReference type="PROSITE" id="PS50109">
    <property type="entry name" value="HIS_KIN"/>
    <property type="match status" value="1"/>
</dbReference>
<dbReference type="InterPro" id="IPR029016">
    <property type="entry name" value="GAF-like_dom_sf"/>
</dbReference>
<dbReference type="Pfam" id="PF01590">
    <property type="entry name" value="GAF"/>
    <property type="match status" value="1"/>
</dbReference>
<dbReference type="GO" id="GO:0000155">
    <property type="term" value="F:phosphorelay sensor kinase activity"/>
    <property type="evidence" value="ECO:0007669"/>
    <property type="project" value="InterPro"/>
</dbReference>
<evidence type="ECO:0000256" key="4">
    <source>
        <dbReference type="ARBA" id="ARBA00022777"/>
    </source>
</evidence>
<dbReference type="InterPro" id="IPR003018">
    <property type="entry name" value="GAF"/>
</dbReference>
<reference evidence="9 10" key="1">
    <citation type="submission" date="2017-06" db="EMBL/GenBank/DDBJ databases">
        <title>Genome sequencing of cyanobaciteial culture collection at National Institute for Environmental Studies (NIES).</title>
        <authorList>
            <person name="Hirose Y."/>
            <person name="Shimura Y."/>
            <person name="Fujisawa T."/>
            <person name="Nakamura Y."/>
            <person name="Kawachi M."/>
        </authorList>
    </citation>
    <scope>NUCLEOTIDE SEQUENCE [LARGE SCALE GENOMIC DNA]</scope>
    <source>
        <strain evidence="9 10">NIES-37</strain>
    </source>
</reference>
<dbReference type="InterPro" id="IPR004358">
    <property type="entry name" value="Sig_transdc_His_kin-like_C"/>
</dbReference>
<dbReference type="Pfam" id="PF13191">
    <property type="entry name" value="AAA_16"/>
    <property type="match status" value="1"/>
</dbReference>
<dbReference type="PROSITE" id="PS50011">
    <property type="entry name" value="PROTEIN_KINASE_DOM"/>
    <property type="match status" value="1"/>
</dbReference>
<dbReference type="PROSITE" id="PS00108">
    <property type="entry name" value="PROTEIN_KINASE_ST"/>
    <property type="match status" value="1"/>
</dbReference>
<protein>
    <recommendedName>
        <fullName evidence="2">histidine kinase</fullName>
        <ecNumber evidence="2">2.7.13.3</ecNumber>
    </recommendedName>
</protein>
<evidence type="ECO:0000256" key="3">
    <source>
        <dbReference type="ARBA" id="ARBA00022553"/>
    </source>
</evidence>
<dbReference type="Proteomes" id="UP000218785">
    <property type="component" value="Chromosome"/>
</dbReference>
<dbReference type="InterPro" id="IPR003594">
    <property type="entry name" value="HATPase_dom"/>
</dbReference>
<evidence type="ECO:0000259" key="8">
    <source>
        <dbReference type="PROSITE" id="PS50109"/>
    </source>
</evidence>
<keyword evidence="4 9" id="KW-0808">Transferase</keyword>
<gene>
    <name evidence="9" type="ORF">NIES37_22910</name>
</gene>
<dbReference type="Pfam" id="PF00069">
    <property type="entry name" value="Pkinase"/>
    <property type="match status" value="1"/>
</dbReference>
<dbReference type="InterPro" id="IPR008271">
    <property type="entry name" value="Ser/Thr_kinase_AS"/>
</dbReference>
<dbReference type="InterPro" id="IPR036890">
    <property type="entry name" value="HATPase_C_sf"/>
</dbReference>
<dbReference type="Gene3D" id="3.30.565.10">
    <property type="entry name" value="Histidine kinase-like ATPase, C-terminal domain"/>
    <property type="match status" value="1"/>
</dbReference>
<dbReference type="SUPFAM" id="SSF52540">
    <property type="entry name" value="P-loop containing nucleoside triphosphate hydrolases"/>
    <property type="match status" value="1"/>
</dbReference>
<dbReference type="SMART" id="SM00220">
    <property type="entry name" value="S_TKc"/>
    <property type="match status" value="1"/>
</dbReference>
<evidence type="ECO:0000256" key="6">
    <source>
        <dbReference type="SAM" id="Coils"/>
    </source>
</evidence>
<dbReference type="InterPro" id="IPR036097">
    <property type="entry name" value="HisK_dim/P_sf"/>
</dbReference>
<dbReference type="EMBL" id="AP018248">
    <property type="protein sequence ID" value="BAY98341.1"/>
    <property type="molecule type" value="Genomic_DNA"/>
</dbReference>
<dbReference type="PANTHER" id="PTHR43642">
    <property type="entry name" value="HYBRID SIGNAL TRANSDUCTION HISTIDINE KINASE G"/>
    <property type="match status" value="1"/>
</dbReference>
<dbReference type="InterPro" id="IPR000719">
    <property type="entry name" value="Prot_kinase_dom"/>
</dbReference>
<dbReference type="InterPro" id="IPR003661">
    <property type="entry name" value="HisK_dim/P_dom"/>
</dbReference>
<keyword evidence="6" id="KW-0175">Coiled coil</keyword>
<dbReference type="InterPro" id="IPR041664">
    <property type="entry name" value="AAA_16"/>
</dbReference>
<dbReference type="CDD" id="cd00082">
    <property type="entry name" value="HisKA"/>
    <property type="match status" value="1"/>
</dbReference>
<dbReference type="Gene3D" id="1.10.287.130">
    <property type="match status" value="1"/>
</dbReference>
<dbReference type="Pfam" id="PF02518">
    <property type="entry name" value="HATPase_c"/>
    <property type="match status" value="1"/>
</dbReference>